<dbReference type="Pfam" id="PF01922">
    <property type="entry name" value="SRP19"/>
    <property type="match status" value="1"/>
</dbReference>
<keyword evidence="4" id="KW-0687">Ribonucleoprotein</keyword>
<evidence type="ECO:0000313" key="6">
    <source>
        <dbReference type="EMBL" id="GMI29156.1"/>
    </source>
</evidence>
<dbReference type="Gene3D" id="3.30.56.30">
    <property type="entry name" value="Signal recognition particle, SRP19-like subunit"/>
    <property type="match status" value="1"/>
</dbReference>
<dbReference type="InterPro" id="IPR002778">
    <property type="entry name" value="Signal_recog_particle_SRP19"/>
</dbReference>
<feature type="region of interest" description="Disordered" evidence="5">
    <location>
        <begin position="114"/>
        <end position="161"/>
    </location>
</feature>
<evidence type="ECO:0000256" key="1">
    <source>
        <dbReference type="ARBA" id="ARBA00004496"/>
    </source>
</evidence>
<organism evidence="6 7">
    <name type="scientific">Tetraparma gracilis</name>
    <dbReference type="NCBI Taxonomy" id="2962635"/>
    <lineage>
        <taxon>Eukaryota</taxon>
        <taxon>Sar</taxon>
        <taxon>Stramenopiles</taxon>
        <taxon>Ochrophyta</taxon>
        <taxon>Bolidophyceae</taxon>
        <taxon>Parmales</taxon>
        <taxon>Triparmaceae</taxon>
        <taxon>Tetraparma</taxon>
    </lineage>
</organism>
<evidence type="ECO:0000313" key="7">
    <source>
        <dbReference type="Proteomes" id="UP001165060"/>
    </source>
</evidence>
<proteinExistence type="predicted"/>
<comment type="caution">
    <text evidence="6">The sequence shown here is derived from an EMBL/GenBank/DDBJ whole genome shotgun (WGS) entry which is preliminary data.</text>
</comment>
<dbReference type="Proteomes" id="UP001165060">
    <property type="component" value="Unassembled WGS sequence"/>
</dbReference>
<comment type="subcellular location">
    <subcellularLocation>
        <location evidence="1">Cytoplasm</location>
    </subcellularLocation>
</comment>
<evidence type="ECO:0000256" key="3">
    <source>
        <dbReference type="ARBA" id="ARBA00023135"/>
    </source>
</evidence>
<evidence type="ECO:0000256" key="5">
    <source>
        <dbReference type="SAM" id="MobiDB-lite"/>
    </source>
</evidence>
<keyword evidence="7" id="KW-1185">Reference proteome</keyword>
<sequence length="161" mass="18615">MSEKEDTSKWVTIYPNYLDATKSARMGRRIAKADAVERPTAEDLGEALRELGVRHVVEFDKLYPRDAESHWWTPGRAKAELLNDLDIPSNPEAETKIQLIRLVAKAIPQLDGRAIRVRREEERAEKREGTKREAREELEKAQREREKKKEGGGKKKGRKKK</sequence>
<protein>
    <recommendedName>
        <fullName evidence="8">SRP19</fullName>
    </recommendedName>
</protein>
<evidence type="ECO:0000256" key="2">
    <source>
        <dbReference type="ARBA" id="ARBA00022490"/>
    </source>
</evidence>
<dbReference type="PANTHER" id="PTHR17453">
    <property type="entry name" value="SIGNAL RECOGNITION PARTICLE 19 KD PROTEIN"/>
    <property type="match status" value="1"/>
</dbReference>
<feature type="compositionally biased region" description="Basic and acidic residues" evidence="5">
    <location>
        <begin position="114"/>
        <end position="153"/>
    </location>
</feature>
<reference evidence="6 7" key="1">
    <citation type="journal article" date="2023" name="Commun. Biol.">
        <title>Genome analysis of Parmales, the sister group of diatoms, reveals the evolutionary specialization of diatoms from phago-mixotrophs to photoautotrophs.</title>
        <authorList>
            <person name="Ban H."/>
            <person name="Sato S."/>
            <person name="Yoshikawa S."/>
            <person name="Yamada K."/>
            <person name="Nakamura Y."/>
            <person name="Ichinomiya M."/>
            <person name="Sato N."/>
            <person name="Blanc-Mathieu R."/>
            <person name="Endo H."/>
            <person name="Kuwata A."/>
            <person name="Ogata H."/>
        </authorList>
    </citation>
    <scope>NUCLEOTIDE SEQUENCE [LARGE SCALE GENOMIC DNA]</scope>
</reference>
<dbReference type="InterPro" id="IPR036521">
    <property type="entry name" value="SRP19-like_sf"/>
</dbReference>
<keyword evidence="2" id="KW-0963">Cytoplasm</keyword>
<gene>
    <name evidence="6" type="ORF">TeGR_g14688</name>
</gene>
<accession>A0ABQ6MMB5</accession>
<dbReference type="EMBL" id="BRYB01004322">
    <property type="protein sequence ID" value="GMI29156.1"/>
    <property type="molecule type" value="Genomic_DNA"/>
</dbReference>
<name>A0ABQ6MMB5_9STRA</name>
<evidence type="ECO:0008006" key="8">
    <source>
        <dbReference type="Google" id="ProtNLM"/>
    </source>
</evidence>
<keyword evidence="3" id="KW-0733">Signal recognition particle</keyword>
<evidence type="ECO:0000256" key="4">
    <source>
        <dbReference type="ARBA" id="ARBA00023274"/>
    </source>
</evidence>
<dbReference type="SUPFAM" id="SSF69695">
    <property type="entry name" value="SRP19"/>
    <property type="match status" value="1"/>
</dbReference>
<dbReference type="PANTHER" id="PTHR17453:SF0">
    <property type="entry name" value="SIGNAL RECOGNITION PARTICLE 19 KDA PROTEIN"/>
    <property type="match status" value="1"/>
</dbReference>